<name>A0A9D7SS02_9BACT</name>
<proteinExistence type="predicted"/>
<sequence length="297" mass="34002">MIVAFSRFLLLGYLVGIVVSCSKPSSNIPEIDQKIFAAYWEQGKGELSSYTLDQSRYNVQHEGSVVLVFATEEMSNTKQVRLDDPKRNSGDAVKVLKLNTNKEFVTGLNKYSMMSSVFTPLDYNEHARSFKLSTSCQDWDGQSYTQLNWKGNRYEVKQMSYEESEDDKSFSLVSTWLEDEIWTKIRVAPNTLPIGNVTMIPSVMYSHLSLQPIKAYDAVASIKSDSAEYTYSIQYPEIKRAIDINFQKSFPYKIIGWKETSGNNEVTTARISNTIISDYWLHNQPQDSVLRDELHLK</sequence>
<reference evidence="1 2" key="1">
    <citation type="submission" date="2020-10" db="EMBL/GenBank/DDBJ databases">
        <title>Connecting structure to function with the recovery of over 1000 high-quality activated sludge metagenome-assembled genomes encoding full-length rRNA genes using long-read sequencing.</title>
        <authorList>
            <person name="Singleton C.M."/>
            <person name="Petriglieri F."/>
            <person name="Kristensen J.M."/>
            <person name="Kirkegaard R.H."/>
            <person name="Michaelsen T.Y."/>
            <person name="Andersen M.H."/>
            <person name="Karst S.M."/>
            <person name="Dueholm M.S."/>
            <person name="Nielsen P.H."/>
            <person name="Albertsen M."/>
        </authorList>
    </citation>
    <scope>NUCLEOTIDE SEQUENCE [LARGE SCALE GENOMIC DNA]</scope>
    <source>
        <strain evidence="1">Ribe_18-Q3-R11-54_MAXAC.273</strain>
    </source>
</reference>
<comment type="caution">
    <text evidence="1">The sequence shown here is derived from an EMBL/GenBank/DDBJ whole genome shotgun (WGS) entry which is preliminary data.</text>
</comment>
<dbReference type="Proteomes" id="UP000808337">
    <property type="component" value="Unassembled WGS sequence"/>
</dbReference>
<organism evidence="1 2">
    <name type="scientific">Candidatus Opimibacter skivensis</name>
    <dbReference type="NCBI Taxonomy" id="2982028"/>
    <lineage>
        <taxon>Bacteria</taxon>
        <taxon>Pseudomonadati</taxon>
        <taxon>Bacteroidota</taxon>
        <taxon>Saprospiria</taxon>
        <taxon>Saprospirales</taxon>
        <taxon>Saprospiraceae</taxon>
        <taxon>Candidatus Opimibacter</taxon>
    </lineage>
</organism>
<protein>
    <submittedName>
        <fullName evidence="1">Septum formation inhibitor Maf</fullName>
    </submittedName>
</protein>
<dbReference type="EMBL" id="JADKGY010000001">
    <property type="protein sequence ID" value="MBK9981211.1"/>
    <property type="molecule type" value="Genomic_DNA"/>
</dbReference>
<evidence type="ECO:0000313" key="1">
    <source>
        <dbReference type="EMBL" id="MBK9981211.1"/>
    </source>
</evidence>
<gene>
    <name evidence="1" type="ORF">IPP15_02095</name>
</gene>
<accession>A0A9D7SS02</accession>
<dbReference type="AlphaFoldDB" id="A0A9D7SS02"/>
<evidence type="ECO:0000313" key="2">
    <source>
        <dbReference type="Proteomes" id="UP000808337"/>
    </source>
</evidence>
<dbReference type="PROSITE" id="PS51257">
    <property type="entry name" value="PROKAR_LIPOPROTEIN"/>
    <property type="match status" value="1"/>
</dbReference>